<evidence type="ECO:0000313" key="1">
    <source>
        <dbReference type="EMBL" id="KAK1267821.1"/>
    </source>
</evidence>
<sequence length="97" mass="11612">MEAIQEIERQTKENKHIWKQYKRQLAKKTSFINFRLCPLQSELDFSNKPYYCMMDLKKQNKISTKYCSIYDTPQPHNKYNVQTPLTSETSTNSGWII</sequence>
<name>A0AAV9AUI1_ACOGR</name>
<comment type="caution">
    <text evidence="1">The sequence shown here is derived from an EMBL/GenBank/DDBJ whole genome shotgun (WGS) entry which is preliminary data.</text>
</comment>
<reference evidence="1" key="1">
    <citation type="journal article" date="2023" name="Nat. Commun.">
        <title>Diploid and tetraploid genomes of Acorus and the evolution of monocots.</title>
        <authorList>
            <person name="Ma L."/>
            <person name="Liu K.W."/>
            <person name="Li Z."/>
            <person name="Hsiao Y.Y."/>
            <person name="Qi Y."/>
            <person name="Fu T."/>
            <person name="Tang G.D."/>
            <person name="Zhang D."/>
            <person name="Sun W.H."/>
            <person name="Liu D.K."/>
            <person name="Li Y."/>
            <person name="Chen G.Z."/>
            <person name="Liu X.D."/>
            <person name="Liao X.Y."/>
            <person name="Jiang Y.T."/>
            <person name="Yu X."/>
            <person name="Hao Y."/>
            <person name="Huang J."/>
            <person name="Zhao X.W."/>
            <person name="Ke S."/>
            <person name="Chen Y.Y."/>
            <person name="Wu W.L."/>
            <person name="Hsu J.L."/>
            <person name="Lin Y.F."/>
            <person name="Huang M.D."/>
            <person name="Li C.Y."/>
            <person name="Huang L."/>
            <person name="Wang Z.W."/>
            <person name="Zhao X."/>
            <person name="Zhong W.Y."/>
            <person name="Peng D.H."/>
            <person name="Ahmad S."/>
            <person name="Lan S."/>
            <person name="Zhang J.S."/>
            <person name="Tsai W.C."/>
            <person name="Van de Peer Y."/>
            <person name="Liu Z.J."/>
        </authorList>
    </citation>
    <scope>NUCLEOTIDE SEQUENCE</scope>
    <source>
        <strain evidence="1">SCP</strain>
    </source>
</reference>
<accession>A0AAV9AUI1</accession>
<dbReference type="EMBL" id="JAUJYN010000006">
    <property type="protein sequence ID" value="KAK1267821.1"/>
    <property type="molecule type" value="Genomic_DNA"/>
</dbReference>
<keyword evidence="2" id="KW-1185">Reference proteome</keyword>
<protein>
    <submittedName>
        <fullName evidence="1">Uncharacterized protein</fullName>
    </submittedName>
</protein>
<organism evidence="1 2">
    <name type="scientific">Acorus gramineus</name>
    <name type="common">Dwarf sweet flag</name>
    <dbReference type="NCBI Taxonomy" id="55184"/>
    <lineage>
        <taxon>Eukaryota</taxon>
        <taxon>Viridiplantae</taxon>
        <taxon>Streptophyta</taxon>
        <taxon>Embryophyta</taxon>
        <taxon>Tracheophyta</taxon>
        <taxon>Spermatophyta</taxon>
        <taxon>Magnoliopsida</taxon>
        <taxon>Liliopsida</taxon>
        <taxon>Acoraceae</taxon>
        <taxon>Acorus</taxon>
    </lineage>
</organism>
<evidence type="ECO:0000313" key="2">
    <source>
        <dbReference type="Proteomes" id="UP001179952"/>
    </source>
</evidence>
<dbReference type="Proteomes" id="UP001179952">
    <property type="component" value="Unassembled WGS sequence"/>
</dbReference>
<gene>
    <name evidence="1" type="ORF">QJS04_geneDACA006395</name>
</gene>
<proteinExistence type="predicted"/>
<dbReference type="AlphaFoldDB" id="A0AAV9AUI1"/>
<reference evidence="1" key="2">
    <citation type="submission" date="2023-06" db="EMBL/GenBank/DDBJ databases">
        <authorList>
            <person name="Ma L."/>
            <person name="Liu K.-W."/>
            <person name="Li Z."/>
            <person name="Hsiao Y.-Y."/>
            <person name="Qi Y."/>
            <person name="Fu T."/>
            <person name="Tang G."/>
            <person name="Zhang D."/>
            <person name="Sun W.-H."/>
            <person name="Liu D.-K."/>
            <person name="Li Y."/>
            <person name="Chen G.-Z."/>
            <person name="Liu X.-D."/>
            <person name="Liao X.-Y."/>
            <person name="Jiang Y.-T."/>
            <person name="Yu X."/>
            <person name="Hao Y."/>
            <person name="Huang J."/>
            <person name="Zhao X.-W."/>
            <person name="Ke S."/>
            <person name="Chen Y.-Y."/>
            <person name="Wu W.-L."/>
            <person name="Hsu J.-L."/>
            <person name="Lin Y.-F."/>
            <person name="Huang M.-D."/>
            <person name="Li C.-Y."/>
            <person name="Huang L."/>
            <person name="Wang Z.-W."/>
            <person name="Zhao X."/>
            <person name="Zhong W.-Y."/>
            <person name="Peng D.-H."/>
            <person name="Ahmad S."/>
            <person name="Lan S."/>
            <person name="Zhang J.-S."/>
            <person name="Tsai W.-C."/>
            <person name="Van De Peer Y."/>
            <person name="Liu Z.-J."/>
        </authorList>
    </citation>
    <scope>NUCLEOTIDE SEQUENCE</scope>
    <source>
        <strain evidence="1">SCP</strain>
        <tissue evidence="1">Leaves</tissue>
    </source>
</reference>